<accession>A0A5B7IBT4</accession>
<organism evidence="1 2">
    <name type="scientific">Portunus trituberculatus</name>
    <name type="common">Swimming crab</name>
    <name type="synonym">Neptunus trituberculatus</name>
    <dbReference type="NCBI Taxonomy" id="210409"/>
    <lineage>
        <taxon>Eukaryota</taxon>
        <taxon>Metazoa</taxon>
        <taxon>Ecdysozoa</taxon>
        <taxon>Arthropoda</taxon>
        <taxon>Crustacea</taxon>
        <taxon>Multicrustacea</taxon>
        <taxon>Malacostraca</taxon>
        <taxon>Eumalacostraca</taxon>
        <taxon>Eucarida</taxon>
        <taxon>Decapoda</taxon>
        <taxon>Pleocyemata</taxon>
        <taxon>Brachyura</taxon>
        <taxon>Eubrachyura</taxon>
        <taxon>Portunoidea</taxon>
        <taxon>Portunidae</taxon>
        <taxon>Portuninae</taxon>
        <taxon>Portunus</taxon>
    </lineage>
</organism>
<sequence>MKNTHKNWCYYHDVGRLYVYALGNNNAAAAAAAAAADWTDRLPRWKHKRSRQLVFGRCRGRTYCAAAWTQHDSSTSR</sequence>
<keyword evidence="2" id="KW-1185">Reference proteome</keyword>
<dbReference type="AlphaFoldDB" id="A0A5B7IBT4"/>
<reference evidence="1 2" key="1">
    <citation type="submission" date="2019-05" db="EMBL/GenBank/DDBJ databases">
        <title>Another draft genome of Portunus trituberculatus and its Hox gene families provides insights of decapod evolution.</title>
        <authorList>
            <person name="Jeong J.-H."/>
            <person name="Song I."/>
            <person name="Kim S."/>
            <person name="Choi T."/>
            <person name="Kim D."/>
            <person name="Ryu S."/>
            <person name="Kim W."/>
        </authorList>
    </citation>
    <scope>NUCLEOTIDE SEQUENCE [LARGE SCALE GENOMIC DNA]</scope>
    <source>
        <tissue evidence="1">Muscle</tissue>
    </source>
</reference>
<proteinExistence type="predicted"/>
<dbReference type="EMBL" id="VSRR010051777">
    <property type="protein sequence ID" value="MPC79675.1"/>
    <property type="molecule type" value="Genomic_DNA"/>
</dbReference>
<comment type="caution">
    <text evidence="1">The sequence shown here is derived from an EMBL/GenBank/DDBJ whole genome shotgun (WGS) entry which is preliminary data.</text>
</comment>
<evidence type="ECO:0000313" key="1">
    <source>
        <dbReference type="EMBL" id="MPC79675.1"/>
    </source>
</evidence>
<evidence type="ECO:0000313" key="2">
    <source>
        <dbReference type="Proteomes" id="UP000324222"/>
    </source>
</evidence>
<gene>
    <name evidence="1" type="ORF">E2C01_074213</name>
</gene>
<dbReference type="Proteomes" id="UP000324222">
    <property type="component" value="Unassembled WGS sequence"/>
</dbReference>
<name>A0A5B7IBT4_PORTR</name>
<protein>
    <submittedName>
        <fullName evidence="1">Uncharacterized protein</fullName>
    </submittedName>
</protein>